<protein>
    <submittedName>
        <fullName evidence="5">Restriction endonuclease subunit S</fullName>
    </submittedName>
</protein>
<keyword evidence="5" id="KW-0378">Hydrolase</keyword>
<keyword evidence="5" id="KW-0540">Nuclease</keyword>
<keyword evidence="5" id="KW-0255">Endonuclease</keyword>
<dbReference type="Pfam" id="PF01420">
    <property type="entry name" value="Methylase_S"/>
    <property type="match status" value="2"/>
</dbReference>
<evidence type="ECO:0000256" key="2">
    <source>
        <dbReference type="ARBA" id="ARBA00022747"/>
    </source>
</evidence>
<dbReference type="EMBL" id="WOFV02000085">
    <property type="protein sequence ID" value="NAS19608.1"/>
    <property type="molecule type" value="Genomic_DNA"/>
</dbReference>
<dbReference type="GO" id="GO:0003677">
    <property type="term" value="F:DNA binding"/>
    <property type="evidence" value="ECO:0007669"/>
    <property type="project" value="UniProtKB-KW"/>
</dbReference>
<keyword evidence="2" id="KW-0680">Restriction system</keyword>
<dbReference type="Proteomes" id="UP000474042">
    <property type="component" value="Unassembled WGS sequence"/>
</dbReference>
<dbReference type="GO" id="GO:0004519">
    <property type="term" value="F:endonuclease activity"/>
    <property type="evidence" value="ECO:0007669"/>
    <property type="project" value="UniProtKB-KW"/>
</dbReference>
<keyword evidence="3" id="KW-0238">DNA-binding</keyword>
<feature type="domain" description="Type I restriction modification DNA specificity" evidence="4">
    <location>
        <begin position="226"/>
        <end position="405"/>
    </location>
</feature>
<evidence type="ECO:0000256" key="3">
    <source>
        <dbReference type="ARBA" id="ARBA00023125"/>
    </source>
</evidence>
<comment type="similarity">
    <text evidence="1">Belongs to the type-I restriction system S methylase family.</text>
</comment>
<dbReference type="Gene3D" id="3.90.220.20">
    <property type="entry name" value="DNA methylase specificity domains"/>
    <property type="match status" value="2"/>
</dbReference>
<evidence type="ECO:0000313" key="6">
    <source>
        <dbReference type="Proteomes" id="UP000474042"/>
    </source>
</evidence>
<name>A0A6L9ESM7_CLOBU</name>
<dbReference type="AlphaFoldDB" id="A0A6L9ESM7"/>
<dbReference type="CDD" id="cd17294">
    <property type="entry name" value="RMtype1_S_MmaC7ORF19P_TRD1-CR1_like"/>
    <property type="match status" value="1"/>
</dbReference>
<proteinExistence type="inferred from homology"/>
<organism evidence="5 6">
    <name type="scientific">Clostridium butyricum</name>
    <dbReference type="NCBI Taxonomy" id="1492"/>
    <lineage>
        <taxon>Bacteria</taxon>
        <taxon>Bacillati</taxon>
        <taxon>Bacillota</taxon>
        <taxon>Clostridia</taxon>
        <taxon>Eubacteriales</taxon>
        <taxon>Clostridiaceae</taxon>
        <taxon>Clostridium</taxon>
    </lineage>
</organism>
<dbReference type="Gene3D" id="1.10.287.1120">
    <property type="entry name" value="Bipartite methylase S protein"/>
    <property type="match status" value="1"/>
</dbReference>
<dbReference type="InterPro" id="IPR000055">
    <property type="entry name" value="Restrct_endonuc_typeI_TRD"/>
</dbReference>
<dbReference type="InterPro" id="IPR044946">
    <property type="entry name" value="Restrct_endonuc_typeI_TRD_sf"/>
</dbReference>
<dbReference type="GO" id="GO:0009307">
    <property type="term" value="P:DNA restriction-modification system"/>
    <property type="evidence" value="ECO:0007669"/>
    <property type="project" value="UniProtKB-KW"/>
</dbReference>
<feature type="domain" description="Type I restriction modification DNA specificity" evidence="4">
    <location>
        <begin position="22"/>
        <end position="190"/>
    </location>
</feature>
<gene>
    <name evidence="5" type="ORF">GND98_017550</name>
</gene>
<reference evidence="5 6" key="1">
    <citation type="submission" date="2020-01" db="EMBL/GenBank/DDBJ databases">
        <title>Genome sequence of a 1,3-propanediol producer, Clostridium butyricum S3.</title>
        <authorList>
            <person name="Zhou J."/>
        </authorList>
    </citation>
    <scope>NUCLEOTIDE SEQUENCE [LARGE SCALE GENOMIC DNA]</scope>
    <source>
        <strain evidence="5 6">S3</strain>
    </source>
</reference>
<dbReference type="InterPro" id="IPR052021">
    <property type="entry name" value="Type-I_RS_S_subunit"/>
</dbReference>
<dbReference type="PANTHER" id="PTHR30408:SF12">
    <property type="entry name" value="TYPE I RESTRICTION ENZYME MJAVIII SPECIFICITY SUBUNIT"/>
    <property type="match status" value="1"/>
</dbReference>
<comment type="caution">
    <text evidence="5">The sequence shown here is derived from an EMBL/GenBank/DDBJ whole genome shotgun (WGS) entry which is preliminary data.</text>
</comment>
<sequence length="426" mass="48676">MTRKMKDSGVEWIGEIPEEWSINKTKHYFSYKKVIVGNEVDNYDRLALTLNGVIKRGKDDSEGLQPEKFEGYQILNKNELVFKLIDLENIKTSRVGLSKFDGIVSPAYIILTNKSENNKIFYYYFMSMYYRNIFNKLGGDGVRSSLGNKDLLNIPIVAIDEDEQIKIANYLDNKVANIDQTIEKEKQVIEKLKEYKQSVITEAVTKGLNPNVPMKDSGVEWIGEIPEEWLLPNLSKCADIGSGGTPNRNILEYWNNGEIPWMSSGEVNNEYIVDTKEKITQYAIDNSNAKLLPQNTIMLGLIGQGKTKGKVAILDIECACNQNLAYLICNSKILNYKYLFYCFKSMYNYLRGLVGESQAGIYLPLVKALKIPLPKIEEQSRIICYLDKKCSTIDKLISNKEKVIEKLTEYKKSLIYECVTGKREVQ</sequence>
<evidence type="ECO:0000256" key="1">
    <source>
        <dbReference type="ARBA" id="ARBA00010923"/>
    </source>
</evidence>
<evidence type="ECO:0000259" key="4">
    <source>
        <dbReference type="Pfam" id="PF01420"/>
    </source>
</evidence>
<evidence type="ECO:0000313" key="5">
    <source>
        <dbReference type="EMBL" id="NAS19608.1"/>
    </source>
</evidence>
<dbReference type="PANTHER" id="PTHR30408">
    <property type="entry name" value="TYPE-1 RESTRICTION ENZYME ECOKI SPECIFICITY PROTEIN"/>
    <property type="match status" value="1"/>
</dbReference>
<dbReference type="SUPFAM" id="SSF116734">
    <property type="entry name" value="DNA methylase specificity domain"/>
    <property type="match status" value="2"/>
</dbReference>
<accession>A0A6L9ESM7</accession>